<evidence type="ECO:0000313" key="1">
    <source>
        <dbReference type="EMBL" id="KAI8670416.1"/>
    </source>
</evidence>
<gene>
    <name evidence="1" type="ORF">NCS57_00512700</name>
</gene>
<protein>
    <submittedName>
        <fullName evidence="1">Short-chain dehydrogenase/reductase family protein</fullName>
    </submittedName>
</protein>
<reference evidence="1" key="1">
    <citation type="submission" date="2022-06" db="EMBL/GenBank/DDBJ databases">
        <title>Fusarium solani species complex genomes reveal bases of compartmentalisation and animal pathogenesis.</title>
        <authorList>
            <person name="Tsai I.J."/>
        </authorList>
    </citation>
    <scope>NUCLEOTIDE SEQUENCE</scope>
    <source>
        <strain evidence="1">Fu6.1</strain>
    </source>
</reference>
<name>A0ACC0R0W8_9HYPO</name>
<evidence type="ECO:0000313" key="2">
    <source>
        <dbReference type="Proteomes" id="UP001065298"/>
    </source>
</evidence>
<comment type="caution">
    <text evidence="1">The sequence shown here is derived from an EMBL/GenBank/DDBJ whole genome shotgun (WGS) entry which is preliminary data.</text>
</comment>
<organism evidence="1 2">
    <name type="scientific">Fusarium keratoplasticum</name>
    <dbReference type="NCBI Taxonomy" id="1328300"/>
    <lineage>
        <taxon>Eukaryota</taxon>
        <taxon>Fungi</taxon>
        <taxon>Dikarya</taxon>
        <taxon>Ascomycota</taxon>
        <taxon>Pezizomycotina</taxon>
        <taxon>Sordariomycetes</taxon>
        <taxon>Hypocreomycetidae</taxon>
        <taxon>Hypocreales</taxon>
        <taxon>Nectriaceae</taxon>
        <taxon>Fusarium</taxon>
        <taxon>Fusarium solani species complex</taxon>
    </lineage>
</organism>
<proteinExistence type="predicted"/>
<keyword evidence="2" id="KW-1185">Reference proteome</keyword>
<dbReference type="EMBL" id="CM046506">
    <property type="protein sequence ID" value="KAI8670416.1"/>
    <property type="molecule type" value="Genomic_DNA"/>
</dbReference>
<accession>A0ACC0R0W8</accession>
<sequence length="338" mass="37734">MSTMPFFQPSIQPLPADLNFQGQTIIVTGASSGLGLEFSRQYLVRNASTLVLAVRNVSKGEKTKEALLTDPAISKSNTRADIRVMQFDAESYESTKRFVAQVKQELKQVHILMLNAGANGVAYEQTRDGHEKTVQVNYLSNALLFFELLPLLEETAKQTGSPTRVSLTGSRMYDTGSLCKEPASTIPQHMLKFLDDPKNFKSFGRYGDSKLLVLLFIHRLGKFYGSDKVIVNTFCPGMVDTPMTKNLPWYLRVPVAALGTLRRARKVEHGGWVGLNAAAVAGRESHGQLIGDTKIEKIGAFYQSDAMRILEERLWQDMIEEVARLSIVPEWAKMNKML</sequence>
<dbReference type="Proteomes" id="UP001065298">
    <property type="component" value="Chromosome 4"/>
</dbReference>